<reference evidence="1 2" key="2">
    <citation type="journal article" date="2012" name="Proc. Natl. Acad. Sci. U.S.A.">
        <title>Antigenic diversity is generated by distinct evolutionary mechanisms in African trypanosome species.</title>
        <authorList>
            <person name="Jackson A.P."/>
            <person name="Berry A."/>
            <person name="Aslett M."/>
            <person name="Allison H.C."/>
            <person name="Burton P."/>
            <person name="Vavrova-Anderson J."/>
            <person name="Brown R."/>
            <person name="Browne H."/>
            <person name="Corton N."/>
            <person name="Hauser H."/>
            <person name="Gamble J."/>
            <person name="Gilderthorp R."/>
            <person name="Marcello L."/>
            <person name="McQuillan J."/>
            <person name="Otto T.D."/>
            <person name="Quail M.A."/>
            <person name="Sanders M.J."/>
            <person name="van Tonder A."/>
            <person name="Ginger M.L."/>
            <person name="Field M.C."/>
            <person name="Barry J.D."/>
            <person name="Hertz-Fowler C."/>
            <person name="Berriman M."/>
        </authorList>
    </citation>
    <scope>NUCLEOTIDE SEQUENCE [LARGE SCALE GENOMIC DNA]</scope>
    <source>
        <strain evidence="1 2">IL3000</strain>
    </source>
</reference>
<dbReference type="Proteomes" id="UP000000702">
    <property type="component" value="Unassembled WGS sequence"/>
</dbReference>
<protein>
    <submittedName>
        <fullName evidence="1">WGS project CAEQ00000000 data, annotated contig 821</fullName>
    </submittedName>
</protein>
<sequence>MIPKFKASMGPGVRRHGLRILQILTDHLVRSKAKFLRDLPSFVGVLLCASRELSIVASVNGQEGSVLTSLAELVEVLQNHIRNLEGQFGRLVPTACSFWLKVLKYSASEHLCGRKIHFGGVGADSSVWSPTRLILENNTANFCATQSLFQQVILRAMDDICREERTSVSVTYAAEHDALLRGKLMPHAIDAVIHMLHCRWGSHPPPAAILTGVSLPLQQVRLQRVASSNNTGVGMYCAASLYELTSLQSTLSIFYARHTLAHLAAAGSPASLLTPAVEATLTRAAYEAARCTSGYIELLSSCLHPLLCAAERGRLETEVCGTTRFGVLHVELMVQLTAQVAGICMAWPESSFKEKCCGELKRVCDVLRRVTRGNHASAVSAGRSTRLLIRVVGIVLDRKVMNESELDSLFREEAARSIADDDVGRADKLQHLVMAAALLQLVSSFSLSSGVLQDFVTTLHVDTNVIAALQKNADVFTGLVVVWLATFGAPASLLSRLAGHHLPLTSQLIEHIEGLLSFTFSTDGCFTTASAELQAILCSTDAPVELVVLSSLAALRRRELHLTDWKTVGTTALNGVVSAVPHRWDLALAVARGYPLLSTAPQQDDEGGQGGVAFRCALLQERLVTVAQSCGPWPRGVALQVLLEARYATASAVEKGGGKTTPASVLADFVELLEATSNLDARVMCRGFTLPRVWEIGIPPLVKFVRRKHLLEYRAVSIVLGTVQEQNDDDNRRYVLRSLLSCNSDTLFLALDHMFASAHGNKFLSSWRGGRSKKFIWSQDVCLSAFPWDALTSDAQHLVMWSWASPKLAEMAWGQTGKERPDSAVDSVVSMLATLSSISSSAKKSQTTTGIAIPITLSFPRALFNIAWASGVFKQHVSSFDAKDRPVTSSHLQSFGGCTPILGTLFGVPSPLKVSLDGSLLSIPCGFSAVQYVYASTDGDGLAAAERGFLLFLAGGCHSMEEITNALLKRMVSEPPTLEVVLAAWNVFCIRRVELGFAEVKEPKDPLKELPLKPSDVAVFIALVVRASCDDWNCSPKPDEDAHRQQRQRRKQLISEMFIHGGVAELSEGKCRPRGLTDGTAFRRACTRAAVAAVSIVKQHDQRLDHFTDASCFDSYIDSAF</sequence>
<dbReference type="AlphaFoldDB" id="F9WIQ4"/>
<reference evidence="2" key="1">
    <citation type="submission" date="2011-07" db="EMBL/GenBank/DDBJ databases">
        <title>Divergent evolution of antigenic variation in African trypanosomes.</title>
        <authorList>
            <person name="Jackson A.P."/>
            <person name="Berry A."/>
            <person name="Allison H.C."/>
            <person name="Burton P."/>
            <person name="Anderson J."/>
            <person name="Aslett M."/>
            <person name="Brown R."/>
            <person name="Corton N."/>
            <person name="Harris D."/>
            <person name="Hauser H."/>
            <person name="Gamble J."/>
            <person name="Gilderthorp R."/>
            <person name="McQuillan J."/>
            <person name="Quail M.A."/>
            <person name="Sanders M."/>
            <person name="Van Tonder A."/>
            <person name="Ginger M.L."/>
            <person name="Donelson J.E."/>
            <person name="Field M.C."/>
            <person name="Barry J.D."/>
            <person name="Berriman M."/>
            <person name="Hertz-Fowler C."/>
        </authorList>
    </citation>
    <scope>NUCLEOTIDE SEQUENCE [LARGE SCALE GENOMIC DNA]</scope>
    <source>
        <strain evidence="2">IL3000</strain>
    </source>
</reference>
<evidence type="ECO:0000313" key="1">
    <source>
        <dbReference type="EMBL" id="CCD17202.1"/>
    </source>
</evidence>
<dbReference type="VEuPathDB" id="TriTrypDB:TcIL3000_0_20390"/>
<accession>F9WIQ4</accession>
<name>F9WIQ4_TRYCI</name>
<dbReference type="EMBL" id="CAEQ01002626">
    <property type="protein sequence ID" value="CCD17202.1"/>
    <property type="molecule type" value="Genomic_DNA"/>
</dbReference>
<proteinExistence type="predicted"/>
<organism evidence="1 2">
    <name type="scientific">Trypanosoma congolense (strain IL3000)</name>
    <dbReference type="NCBI Taxonomy" id="1068625"/>
    <lineage>
        <taxon>Eukaryota</taxon>
        <taxon>Discoba</taxon>
        <taxon>Euglenozoa</taxon>
        <taxon>Kinetoplastea</taxon>
        <taxon>Metakinetoplastina</taxon>
        <taxon>Trypanosomatida</taxon>
        <taxon>Trypanosomatidae</taxon>
        <taxon>Trypanosoma</taxon>
        <taxon>Nannomonas</taxon>
    </lineage>
</organism>
<comment type="caution">
    <text evidence="1">The sequence shown here is derived from an EMBL/GenBank/DDBJ whole genome shotgun (WGS) entry which is preliminary data.</text>
</comment>
<keyword evidence="2" id="KW-1185">Reference proteome</keyword>
<evidence type="ECO:0000313" key="2">
    <source>
        <dbReference type="Proteomes" id="UP000000702"/>
    </source>
</evidence>
<gene>
    <name evidence="1" type="ORF">TCIL3000_0_20390</name>
</gene>